<keyword evidence="3" id="KW-0862">Zinc</keyword>
<dbReference type="InterPro" id="IPR037274">
    <property type="entry name" value="Znf_CHY_sf"/>
</dbReference>
<dbReference type="InterPro" id="IPR016694">
    <property type="entry name" value="UCP017292"/>
</dbReference>
<protein>
    <recommendedName>
        <fullName evidence="5">CHY-type domain-containing protein</fullName>
    </recommendedName>
</protein>
<evidence type="ECO:0000256" key="1">
    <source>
        <dbReference type="ARBA" id="ARBA00022723"/>
    </source>
</evidence>
<dbReference type="HOGENOM" id="CLU_143932_0_0_1"/>
<dbReference type="KEGG" id="pic:PICST_29946"/>
<dbReference type="PANTHER" id="PTHR28082">
    <property type="entry name" value="ZINC FINGER PROTEIN"/>
    <property type="match status" value="1"/>
</dbReference>
<evidence type="ECO:0000313" key="7">
    <source>
        <dbReference type="Proteomes" id="UP000002258"/>
    </source>
</evidence>
<sequence length="123" mass="14336">MTEKVIATEQIVGDGVCLRGQLVDEATRCSHYYSDVDVIAIKFRCCRTYYPCYKCHEELAGHEIQRWARAELEEAKTPVILCGQCHREWNFMEYAASPEMKCQHCGVQFNPKCSLHYDIYFDI</sequence>
<dbReference type="eggNOG" id="KOG1940">
    <property type="taxonomic scope" value="Eukaryota"/>
</dbReference>
<dbReference type="PIRSF" id="PIRSF017292">
    <property type="entry name" value="UCP017292_Znf_CHY"/>
    <property type="match status" value="1"/>
</dbReference>
<dbReference type="RefSeq" id="XP_001382521.1">
    <property type="nucleotide sequence ID" value="XM_001382484.1"/>
</dbReference>
<dbReference type="InterPro" id="IPR052604">
    <property type="entry name" value="Mito_Tim_assembly_helper"/>
</dbReference>
<name>A3LPH4_PICST</name>
<evidence type="ECO:0000256" key="2">
    <source>
        <dbReference type="ARBA" id="ARBA00022771"/>
    </source>
</evidence>
<evidence type="ECO:0000256" key="3">
    <source>
        <dbReference type="ARBA" id="ARBA00022833"/>
    </source>
</evidence>
<evidence type="ECO:0000256" key="4">
    <source>
        <dbReference type="PROSITE-ProRule" id="PRU00601"/>
    </source>
</evidence>
<dbReference type="GeneID" id="4836826"/>
<feature type="domain" description="CHY-type" evidence="5">
    <location>
        <begin position="22"/>
        <end position="107"/>
    </location>
</feature>
<dbReference type="PROSITE" id="PS51266">
    <property type="entry name" value="ZF_CHY"/>
    <property type="match status" value="1"/>
</dbReference>
<dbReference type="GO" id="GO:0045041">
    <property type="term" value="P:protein import into mitochondrial intermembrane space"/>
    <property type="evidence" value="ECO:0007669"/>
    <property type="project" value="EnsemblFungi"/>
</dbReference>
<dbReference type="InterPro" id="IPR008913">
    <property type="entry name" value="Znf_CHY"/>
</dbReference>
<evidence type="ECO:0000259" key="5">
    <source>
        <dbReference type="PROSITE" id="PS51266"/>
    </source>
</evidence>
<dbReference type="GO" id="GO:0005758">
    <property type="term" value="C:mitochondrial intermembrane space"/>
    <property type="evidence" value="ECO:0007669"/>
    <property type="project" value="EnsemblFungi"/>
</dbReference>
<dbReference type="STRING" id="322104.A3LPH4"/>
<gene>
    <name evidence="6" type="ORF">PICST_29946</name>
</gene>
<proteinExistence type="predicted"/>
<dbReference type="OrthoDB" id="411372at2759"/>
<dbReference type="AlphaFoldDB" id="A3LPH4"/>
<evidence type="ECO:0000313" key="6">
    <source>
        <dbReference type="EMBL" id="ABN64492.1"/>
    </source>
</evidence>
<keyword evidence="2 4" id="KW-0863">Zinc-finger</keyword>
<keyword evidence="1" id="KW-0479">Metal-binding</keyword>
<keyword evidence="7" id="KW-1185">Reference proteome</keyword>
<dbReference type="Proteomes" id="UP000002258">
    <property type="component" value="Chromosome 2"/>
</dbReference>
<dbReference type="Pfam" id="PF05495">
    <property type="entry name" value="zf-CHY"/>
    <property type="match status" value="1"/>
</dbReference>
<dbReference type="SUPFAM" id="SSF161219">
    <property type="entry name" value="CHY zinc finger-like"/>
    <property type="match status" value="1"/>
</dbReference>
<dbReference type="FunCoup" id="A3LPH4">
    <property type="interactions" value="21"/>
</dbReference>
<dbReference type="PANTHER" id="PTHR28082:SF1">
    <property type="entry name" value="HELPER OF TIM PROTEIN 13"/>
    <property type="match status" value="1"/>
</dbReference>
<organism evidence="6 7">
    <name type="scientific">Scheffersomyces stipitis (strain ATCC 58785 / CBS 6054 / NBRC 10063 / NRRL Y-11545)</name>
    <name type="common">Yeast</name>
    <name type="synonym">Pichia stipitis</name>
    <dbReference type="NCBI Taxonomy" id="322104"/>
    <lineage>
        <taxon>Eukaryota</taxon>
        <taxon>Fungi</taxon>
        <taxon>Dikarya</taxon>
        <taxon>Ascomycota</taxon>
        <taxon>Saccharomycotina</taxon>
        <taxon>Pichiomycetes</taxon>
        <taxon>Debaryomycetaceae</taxon>
        <taxon>Scheffersomyces</taxon>
    </lineage>
</organism>
<reference evidence="6 7" key="1">
    <citation type="journal article" date="2007" name="Nat. Biotechnol.">
        <title>Genome sequence of the lignocellulose-bioconverting and xylose-fermenting yeast Pichia stipitis.</title>
        <authorList>
            <person name="Jeffries T.W."/>
            <person name="Grigoriev I.V."/>
            <person name="Grimwood J."/>
            <person name="Laplaza J.M."/>
            <person name="Aerts A."/>
            <person name="Salamov A."/>
            <person name="Schmutz J."/>
            <person name="Lindquist E."/>
            <person name="Dehal P."/>
            <person name="Shapiro H."/>
            <person name="Jin Y.S."/>
            <person name="Passoth V."/>
            <person name="Richardson P.M."/>
        </authorList>
    </citation>
    <scope>NUCLEOTIDE SEQUENCE [LARGE SCALE GENOMIC DNA]</scope>
    <source>
        <strain evidence="7">ATCC 58785 / CBS 6054 / NBRC 10063 / NRRL Y-11545</strain>
    </source>
</reference>
<dbReference type="EMBL" id="CP000496">
    <property type="protein sequence ID" value="ABN64492.1"/>
    <property type="molecule type" value="Genomic_DNA"/>
</dbReference>
<dbReference type="InParanoid" id="A3LPH4"/>
<dbReference type="GO" id="GO:0008270">
    <property type="term" value="F:zinc ion binding"/>
    <property type="evidence" value="ECO:0007669"/>
    <property type="project" value="UniProtKB-KW"/>
</dbReference>
<accession>A3LPH4</accession>
<dbReference type="OMA" id="ETRCAHY"/>